<reference evidence="3 6" key="3">
    <citation type="submission" date="2023-12" db="EMBL/GenBank/DDBJ databases">
        <authorList>
            <person name="Easwaran N."/>
            <person name="Lazarus H.P.S."/>
        </authorList>
    </citation>
    <scope>NUCLEOTIDE SEQUENCE [LARGE SCALE GENOMIC DNA]</scope>
    <source>
        <strain evidence="3 6">VIT-2023</strain>
    </source>
</reference>
<dbReference type="InterPro" id="IPR014938">
    <property type="entry name" value="YfhH-like"/>
</dbReference>
<dbReference type="AlphaFoldDB" id="A0A0V8GD38"/>
<dbReference type="Pfam" id="PF08838">
    <property type="entry name" value="DUF1811"/>
    <property type="match status" value="1"/>
</dbReference>
<reference evidence="2 5" key="2">
    <citation type="journal article" date="2016" name="Front. Microbiol.">
        <title>Genomic Resource of Rice Seed Associated Bacteria.</title>
        <authorList>
            <person name="Midha S."/>
            <person name="Bansal K."/>
            <person name="Sharma S."/>
            <person name="Kumar N."/>
            <person name="Patil P.P."/>
            <person name="Chaudhry V."/>
            <person name="Patil P.B."/>
        </authorList>
    </citation>
    <scope>NUCLEOTIDE SEQUENCE [LARGE SCALE GENOMIC DNA]</scope>
    <source>
        <strain evidence="2 5">RSA11</strain>
    </source>
</reference>
<dbReference type="EMBL" id="JBAWKY010000005">
    <property type="protein sequence ID" value="MEI4463520.1"/>
    <property type="molecule type" value="Genomic_DNA"/>
</dbReference>
<dbReference type="OrthoDB" id="2353288at2"/>
<dbReference type="Gene3D" id="2.30.30.340">
    <property type="entry name" value="Hypothetical protein YfhH like domains"/>
    <property type="match status" value="1"/>
</dbReference>
<accession>A0A0V8GD38</accession>
<dbReference type="GeneID" id="90839052"/>
<organism evidence="1 4">
    <name type="scientific">Exiguobacterium indicum</name>
    <dbReference type="NCBI Taxonomy" id="296995"/>
    <lineage>
        <taxon>Bacteria</taxon>
        <taxon>Bacillati</taxon>
        <taxon>Bacillota</taxon>
        <taxon>Bacilli</taxon>
        <taxon>Bacillales</taxon>
        <taxon>Bacillales Family XII. Incertae Sedis</taxon>
        <taxon>Exiguobacterium</taxon>
    </lineage>
</organism>
<reference evidence="1 4" key="1">
    <citation type="journal article" date="2015" name="Int. J. Syst. Evol. Microbiol.">
        <title>Exiguobacterium enclense sp. nov., isolated from sediment.</title>
        <authorList>
            <person name="Dastager S.G."/>
            <person name="Mawlankar R."/>
            <person name="Sonalkar V.V."/>
            <person name="Thorat M.N."/>
            <person name="Mual P."/>
            <person name="Verma A."/>
            <person name="Krishnamurthi S."/>
            <person name="Tang S.K."/>
            <person name="Li W.J."/>
        </authorList>
    </citation>
    <scope>NUCLEOTIDE SEQUENCE [LARGE SCALE GENOMIC DNA]</scope>
    <source>
        <strain evidence="1 4">NIO-1109</strain>
    </source>
</reference>
<dbReference type="RefSeq" id="WP_023467306.1">
    <property type="nucleotide sequence ID" value="NZ_FMYN01000005.1"/>
</dbReference>
<evidence type="ECO:0000313" key="5">
    <source>
        <dbReference type="Proteomes" id="UP000072605"/>
    </source>
</evidence>
<proteinExistence type="predicted"/>
<sequence length="106" mass="12093">METRMSQLSKYELEMLITKLSEQKRKAEQHGNVSEVEVVTRKIAIAKSYLIDPARFERGAFYRIEGEEARFELHFVNGVMGWGHFEGTAQEVAIPLALFTGEGEQT</sequence>
<protein>
    <submittedName>
        <fullName evidence="3">DUF1811 family protein</fullName>
    </submittedName>
</protein>
<dbReference type="SUPFAM" id="SSF101697">
    <property type="entry name" value="Hypothetical protein YfhH"/>
    <property type="match status" value="1"/>
</dbReference>
<dbReference type="Proteomes" id="UP000053797">
    <property type="component" value="Unassembled WGS sequence"/>
</dbReference>
<comment type="caution">
    <text evidence="1">The sequence shown here is derived from an EMBL/GenBank/DDBJ whole genome shotgun (WGS) entry which is preliminary data.</text>
</comment>
<dbReference type="Gene3D" id="1.10.287.880">
    <property type="entry name" value="Hypothetical protein YfhH domain"/>
    <property type="match status" value="1"/>
</dbReference>
<dbReference type="InterPro" id="IPR036289">
    <property type="entry name" value="YfhH"/>
</dbReference>
<dbReference type="Proteomes" id="UP000072605">
    <property type="component" value="Unassembled WGS sequence"/>
</dbReference>
<evidence type="ECO:0000313" key="2">
    <source>
        <dbReference type="EMBL" id="KTR25509.1"/>
    </source>
</evidence>
<evidence type="ECO:0000313" key="1">
    <source>
        <dbReference type="EMBL" id="KSU48224.1"/>
    </source>
</evidence>
<evidence type="ECO:0000313" key="6">
    <source>
        <dbReference type="Proteomes" id="UP001387110"/>
    </source>
</evidence>
<gene>
    <name evidence="1" type="ORF">AS033_13900</name>
    <name evidence="2" type="ORF">RSA11_14905</name>
    <name evidence="3" type="ORF">SZL87_13920</name>
</gene>
<dbReference type="EMBL" id="LDQV01000036">
    <property type="protein sequence ID" value="KTR25509.1"/>
    <property type="molecule type" value="Genomic_DNA"/>
</dbReference>
<evidence type="ECO:0000313" key="3">
    <source>
        <dbReference type="EMBL" id="MEI4463520.1"/>
    </source>
</evidence>
<name>A0A0V8GD38_9BACL</name>
<evidence type="ECO:0000313" key="4">
    <source>
        <dbReference type="Proteomes" id="UP000053797"/>
    </source>
</evidence>
<dbReference type="Proteomes" id="UP001387110">
    <property type="component" value="Unassembled WGS sequence"/>
</dbReference>
<dbReference type="EMBL" id="LNQL01000005">
    <property type="protein sequence ID" value="KSU48224.1"/>
    <property type="molecule type" value="Genomic_DNA"/>
</dbReference>
<keyword evidence="6" id="KW-1185">Reference proteome</keyword>